<dbReference type="EMBL" id="NOWT01000056">
    <property type="protein sequence ID" value="OYD80434.1"/>
    <property type="molecule type" value="Genomic_DNA"/>
</dbReference>
<evidence type="ECO:0000259" key="3">
    <source>
        <dbReference type="PROSITE" id="PS51123"/>
    </source>
</evidence>
<evidence type="ECO:0000256" key="1">
    <source>
        <dbReference type="PROSITE-ProRule" id="PRU00473"/>
    </source>
</evidence>
<dbReference type="InterPro" id="IPR036737">
    <property type="entry name" value="OmpA-like_sf"/>
</dbReference>
<evidence type="ECO:0000313" key="5">
    <source>
        <dbReference type="Proteomes" id="UP000215367"/>
    </source>
</evidence>
<dbReference type="PANTHER" id="PTHR30329">
    <property type="entry name" value="STATOR ELEMENT OF FLAGELLAR MOTOR COMPLEX"/>
    <property type="match status" value="1"/>
</dbReference>
<comment type="caution">
    <text evidence="4">The sequence shown here is derived from an EMBL/GenBank/DDBJ whole genome shotgun (WGS) entry which is preliminary data.</text>
</comment>
<evidence type="ECO:0000256" key="2">
    <source>
        <dbReference type="SAM" id="Coils"/>
    </source>
</evidence>
<gene>
    <name evidence="4" type="ORF">CHT98_31205</name>
</gene>
<sequence>MLDPRKVLTMLKVPLWSGLTTALALSSLMLSGCVSQSAYDQLRSQNQQLQSQNQQLQQQVATQQNHIVRLQGAIAYTVNSDLLFRPGSWQMTKRGEEIIAGYAKRLAATQQNKLLVNGYTDDAPIGPALQRQGITTNQELSQKRAEAVMQYLISQGVNPDMIAAKGYGDANPVASNETVQGRARNRRVEITVAS</sequence>
<evidence type="ECO:0000313" key="4">
    <source>
        <dbReference type="EMBL" id="OYD80434.1"/>
    </source>
</evidence>
<dbReference type="RefSeq" id="WP_035674331.1">
    <property type="nucleotide sequence ID" value="NZ_POTD01000021.1"/>
</dbReference>
<reference evidence="4 5" key="1">
    <citation type="submission" date="2017-07" db="EMBL/GenBank/DDBJ databases">
        <title>Whole genome sequence of Azospirillum brasilense 2A1, a potential biofertilizer strain.</title>
        <authorList>
            <person name="Fontana C.A."/>
            <person name="Toffoli L.M."/>
            <person name="Salazar S.M."/>
            <person name="Puglisi E."/>
            <person name="Pedraza R."/>
            <person name="Bassi D."/>
            <person name="Cocconcelli P.S."/>
        </authorList>
    </citation>
    <scope>NUCLEOTIDE SEQUENCE [LARGE SCALE GENOMIC DNA]</scope>
    <source>
        <strain evidence="4 5">2A1</strain>
        <plasmid evidence="4">unnamed</plasmid>
    </source>
</reference>
<keyword evidence="2" id="KW-0175">Coiled coil</keyword>
<dbReference type="InterPro" id="IPR050330">
    <property type="entry name" value="Bact_OuterMem_StrucFunc"/>
</dbReference>
<proteinExistence type="predicted"/>
<geneLocation type="plasmid" evidence="4">
    <name>unnamed</name>
</geneLocation>
<dbReference type="Pfam" id="PF00691">
    <property type="entry name" value="OmpA"/>
    <property type="match status" value="1"/>
</dbReference>
<keyword evidence="1" id="KW-0472">Membrane</keyword>
<dbReference type="PROSITE" id="PS51123">
    <property type="entry name" value="OMPA_2"/>
    <property type="match status" value="1"/>
</dbReference>
<feature type="coiled-coil region" evidence="2">
    <location>
        <begin position="39"/>
        <end position="73"/>
    </location>
</feature>
<dbReference type="Proteomes" id="UP000215367">
    <property type="component" value="Unassembled WGS sequence"/>
</dbReference>
<dbReference type="GO" id="GO:0016020">
    <property type="term" value="C:membrane"/>
    <property type="evidence" value="ECO:0007669"/>
    <property type="project" value="UniProtKB-UniRule"/>
</dbReference>
<dbReference type="SUPFAM" id="SSF103088">
    <property type="entry name" value="OmpA-like"/>
    <property type="match status" value="1"/>
</dbReference>
<keyword evidence="4" id="KW-0614">Plasmid</keyword>
<organism evidence="4 5">
    <name type="scientific">Azospirillum brasilense</name>
    <dbReference type="NCBI Taxonomy" id="192"/>
    <lineage>
        <taxon>Bacteria</taxon>
        <taxon>Pseudomonadati</taxon>
        <taxon>Pseudomonadota</taxon>
        <taxon>Alphaproteobacteria</taxon>
        <taxon>Rhodospirillales</taxon>
        <taxon>Azospirillaceae</taxon>
        <taxon>Azospirillum</taxon>
    </lineage>
</organism>
<dbReference type="PANTHER" id="PTHR30329:SF21">
    <property type="entry name" value="LIPOPROTEIN YIAD-RELATED"/>
    <property type="match status" value="1"/>
</dbReference>
<protein>
    <submittedName>
        <fullName evidence="4">OmpA family protein</fullName>
    </submittedName>
</protein>
<dbReference type="AlphaFoldDB" id="A0A235H4R6"/>
<dbReference type="CDD" id="cd07185">
    <property type="entry name" value="OmpA_C-like"/>
    <property type="match status" value="1"/>
</dbReference>
<dbReference type="PROSITE" id="PS51257">
    <property type="entry name" value="PROKAR_LIPOPROTEIN"/>
    <property type="match status" value="1"/>
</dbReference>
<dbReference type="Gene3D" id="3.30.1330.60">
    <property type="entry name" value="OmpA-like domain"/>
    <property type="match status" value="1"/>
</dbReference>
<accession>A0A235H4R6</accession>
<name>A0A235H4R6_AZOBR</name>
<feature type="domain" description="OmpA-like" evidence="3">
    <location>
        <begin position="71"/>
        <end position="194"/>
    </location>
</feature>
<dbReference type="InterPro" id="IPR006665">
    <property type="entry name" value="OmpA-like"/>
</dbReference>